<accession>A0ABX3EY29</accession>
<feature type="transmembrane region" description="Helical" evidence="1">
    <location>
        <begin position="160"/>
        <end position="177"/>
    </location>
</feature>
<evidence type="ECO:0000313" key="2">
    <source>
        <dbReference type="EMBL" id="OKP91765.1"/>
    </source>
</evidence>
<evidence type="ECO:0000256" key="1">
    <source>
        <dbReference type="SAM" id="Phobius"/>
    </source>
</evidence>
<feature type="transmembrane region" description="Helical" evidence="1">
    <location>
        <begin position="216"/>
        <end position="237"/>
    </location>
</feature>
<keyword evidence="1" id="KW-0812">Transmembrane</keyword>
<keyword evidence="3" id="KW-1185">Reference proteome</keyword>
<name>A0ABX3EY29_9BACL</name>
<dbReference type="RefSeq" id="WP_074106335.1">
    <property type="nucleotide sequence ID" value="NZ_LVWI01000001.1"/>
</dbReference>
<proteinExistence type="predicted"/>
<comment type="caution">
    <text evidence="2">The sequence shown here is derived from an EMBL/GenBank/DDBJ whole genome shotgun (WGS) entry which is preliminary data.</text>
</comment>
<evidence type="ECO:0008006" key="4">
    <source>
        <dbReference type="Google" id="ProtNLM"/>
    </source>
</evidence>
<dbReference type="Proteomes" id="UP000186058">
    <property type="component" value="Unassembled WGS sequence"/>
</dbReference>
<feature type="transmembrane region" description="Helical" evidence="1">
    <location>
        <begin position="125"/>
        <end position="148"/>
    </location>
</feature>
<organism evidence="2 3">
    <name type="scientific">Paenibacillus helianthi</name>
    <dbReference type="NCBI Taxonomy" id="1349432"/>
    <lineage>
        <taxon>Bacteria</taxon>
        <taxon>Bacillati</taxon>
        <taxon>Bacillota</taxon>
        <taxon>Bacilli</taxon>
        <taxon>Bacillales</taxon>
        <taxon>Paenibacillaceae</taxon>
        <taxon>Paenibacillus</taxon>
    </lineage>
</organism>
<protein>
    <recommendedName>
        <fullName evidence="4">ABC transporter permease</fullName>
    </recommendedName>
</protein>
<keyword evidence="1" id="KW-1133">Transmembrane helix</keyword>
<gene>
    <name evidence="2" type="ORF">A3844_01180</name>
</gene>
<sequence>MLKLMKYDLKRRQERILAYFVIMLLVQAGIWISNSSMGVDLLSYNMMAYGVFGCTLLLFAFFNYIRYLKSYARRLVPVGTLQNVLSPLLLNWILLLLVTGLAAIHLGLYILVYSSDFLPVNFWRVASWCIFNLLWTAGFELILLMFAVTIAKSLRVKGTIWIAIAVFAVIENGISFIENQFWGSYISALNNAFQFKVYEASAIRTGLKLSDIGTNFWALIFEAAVGAILIYVMKLLIQKRIED</sequence>
<dbReference type="EMBL" id="LVWI01000001">
    <property type="protein sequence ID" value="OKP91765.1"/>
    <property type="molecule type" value="Genomic_DNA"/>
</dbReference>
<feature type="transmembrane region" description="Helical" evidence="1">
    <location>
        <begin position="46"/>
        <end position="67"/>
    </location>
</feature>
<keyword evidence="1" id="KW-0472">Membrane</keyword>
<feature type="transmembrane region" description="Helical" evidence="1">
    <location>
        <begin position="88"/>
        <end position="113"/>
    </location>
</feature>
<evidence type="ECO:0000313" key="3">
    <source>
        <dbReference type="Proteomes" id="UP000186058"/>
    </source>
</evidence>
<reference evidence="2 3" key="1">
    <citation type="submission" date="2016-03" db="EMBL/GenBank/DDBJ databases">
        <authorList>
            <person name="Sant'Anna F.H."/>
            <person name="Ambrosini A."/>
            <person name="Souza R."/>
            <person name="Bach E."/>
            <person name="Fernandes G."/>
            <person name="Balsanelli E."/>
            <person name="Baura V.A."/>
            <person name="Souza E.M."/>
            <person name="Passaglia L."/>
        </authorList>
    </citation>
    <scope>NUCLEOTIDE SEQUENCE [LARGE SCALE GENOMIC DNA]</scope>
    <source>
        <strain evidence="2 3">P26E</strain>
    </source>
</reference>
<feature type="transmembrane region" description="Helical" evidence="1">
    <location>
        <begin position="16"/>
        <end position="34"/>
    </location>
</feature>